<reference evidence="7" key="1">
    <citation type="submission" date="2021-02" db="EMBL/GenBank/DDBJ databases">
        <authorList>
            <person name="Nowell W R."/>
        </authorList>
    </citation>
    <scope>NUCLEOTIDE SEQUENCE</scope>
</reference>
<dbReference type="GO" id="GO:0003677">
    <property type="term" value="F:DNA binding"/>
    <property type="evidence" value="ECO:0007669"/>
    <property type="project" value="UniProtKB-KW"/>
</dbReference>
<dbReference type="PANTHER" id="PTHR32387:SF0">
    <property type="entry name" value="PROTEIN NO VEIN"/>
    <property type="match status" value="1"/>
</dbReference>
<evidence type="ECO:0000256" key="1">
    <source>
        <dbReference type="ARBA" id="ARBA00022649"/>
    </source>
</evidence>
<feature type="domain" description="DarT" evidence="6">
    <location>
        <begin position="1151"/>
        <end position="1341"/>
    </location>
</feature>
<dbReference type="Gene3D" id="3.30.565.10">
    <property type="entry name" value="Histidine kinase-like ATPase, C-terminal domain"/>
    <property type="match status" value="1"/>
</dbReference>
<dbReference type="EMBL" id="CAJNOR010002656">
    <property type="protein sequence ID" value="CAF1324268.1"/>
    <property type="molecule type" value="Genomic_DNA"/>
</dbReference>
<dbReference type="InterPro" id="IPR029494">
    <property type="entry name" value="DarT"/>
</dbReference>
<keyword evidence="1" id="KW-1277">Toxin-antitoxin system</keyword>
<dbReference type="SUPFAM" id="SSF55874">
    <property type="entry name" value="ATPase domain of HSP90 chaperone/DNA topoisomerase II/histidine kinase"/>
    <property type="match status" value="1"/>
</dbReference>
<name>A0A815FCE6_ADIRI</name>
<protein>
    <recommendedName>
        <fullName evidence="6">DarT domain-containing protein</fullName>
    </recommendedName>
</protein>
<keyword evidence="4" id="KW-0548">Nucleotidyltransferase</keyword>
<comment type="caution">
    <text evidence="7">The sequence shown here is derived from an EMBL/GenBank/DDBJ whole genome shotgun (WGS) entry which is preliminary data.</text>
</comment>
<dbReference type="InterPro" id="IPR036890">
    <property type="entry name" value="HATPase_C_sf"/>
</dbReference>
<dbReference type="Pfam" id="PF25794">
    <property type="entry name" value="SACS"/>
    <property type="match status" value="1"/>
</dbReference>
<dbReference type="Proteomes" id="UP000663828">
    <property type="component" value="Unassembled WGS sequence"/>
</dbReference>
<dbReference type="PROSITE" id="PS52018">
    <property type="entry name" value="DART"/>
    <property type="match status" value="1"/>
</dbReference>
<keyword evidence="2" id="KW-0328">Glycosyltransferase</keyword>
<dbReference type="NCBIfam" id="NF047352">
    <property type="entry name" value="P_loop_sacsin"/>
    <property type="match status" value="1"/>
</dbReference>
<dbReference type="Pfam" id="PF14487">
    <property type="entry name" value="DarT"/>
    <property type="match status" value="1"/>
</dbReference>
<gene>
    <name evidence="7" type="ORF">XAT740_LOCUS30082</name>
</gene>
<dbReference type="PANTHER" id="PTHR32387">
    <property type="entry name" value="WU:FJ29H11"/>
    <property type="match status" value="1"/>
</dbReference>
<evidence type="ECO:0000313" key="8">
    <source>
        <dbReference type="Proteomes" id="UP000663828"/>
    </source>
</evidence>
<evidence type="ECO:0000256" key="5">
    <source>
        <dbReference type="ARBA" id="ARBA00023125"/>
    </source>
</evidence>
<dbReference type="GO" id="GO:0016757">
    <property type="term" value="F:glycosyltransferase activity"/>
    <property type="evidence" value="ECO:0007669"/>
    <property type="project" value="UniProtKB-KW"/>
</dbReference>
<accession>A0A815FCE6</accession>
<dbReference type="InterPro" id="IPR052957">
    <property type="entry name" value="Auxin_embryo_med"/>
</dbReference>
<dbReference type="InterPro" id="IPR058210">
    <property type="entry name" value="SACS/Nov_dom"/>
</dbReference>
<keyword evidence="5" id="KW-0238">DNA-binding</keyword>
<evidence type="ECO:0000256" key="3">
    <source>
        <dbReference type="ARBA" id="ARBA00022679"/>
    </source>
</evidence>
<evidence type="ECO:0000259" key="6">
    <source>
        <dbReference type="PROSITE" id="PS52018"/>
    </source>
</evidence>
<evidence type="ECO:0000313" key="7">
    <source>
        <dbReference type="EMBL" id="CAF1324268.1"/>
    </source>
</evidence>
<proteinExistence type="predicted"/>
<dbReference type="GO" id="GO:0016779">
    <property type="term" value="F:nucleotidyltransferase activity"/>
    <property type="evidence" value="ECO:0007669"/>
    <property type="project" value="UniProtKB-KW"/>
</dbReference>
<evidence type="ECO:0000256" key="2">
    <source>
        <dbReference type="ARBA" id="ARBA00022676"/>
    </source>
</evidence>
<evidence type="ECO:0000256" key="4">
    <source>
        <dbReference type="ARBA" id="ARBA00022695"/>
    </source>
</evidence>
<organism evidence="7 8">
    <name type="scientific">Adineta ricciae</name>
    <name type="common">Rotifer</name>
    <dbReference type="NCBI Taxonomy" id="249248"/>
    <lineage>
        <taxon>Eukaryota</taxon>
        <taxon>Metazoa</taxon>
        <taxon>Spiralia</taxon>
        <taxon>Gnathifera</taxon>
        <taxon>Rotifera</taxon>
        <taxon>Eurotatoria</taxon>
        <taxon>Bdelloidea</taxon>
        <taxon>Adinetida</taxon>
        <taxon>Adinetidae</taxon>
        <taxon>Adineta</taxon>
    </lineage>
</organism>
<keyword evidence="3" id="KW-0808">Transferase</keyword>
<sequence length="1447" mass="168116">MTLKSRINQIFDDNTNYAHAQQALNQANSLKSLSSDLYTDPIRFVYELIQNCDDSCQTNSILRIAIVEHRYLIVCHNGKPFDKDDISGLCDVGCSTKGRDEQKTGYKGLGFKSVFGQSDYVLIVSNGEFFRFDAKAEVFKTKWNLAWGTSRATWEEKSGKTFEYPWQICPIWTEKNEVPRSIREWLIGQVDAVGTTVHLRDPNEVVHALEEIIKQPHVFMFLRNIRTIRFSFDSPNETILSINQLRDGSTQIIYNSEPKSHWLLHRCHMSIPSDARNDPRLPDKLRAVNTIEVSLAVKIDKNDNIESLQGRYNPLFAYLPTKITTYDLPIVVNAQFSINASREHIHTDSTWNQFIFSRIPYETIYWISQLMKQEKWKEKAFDLLPKPILGQDALSKSYNDNYLKAESDMSFIPNDFKQLLKVREAIIDITGFSKPDCLGDKLIRDYIVNTFPLMPGMAEHPFVANNKRLRRYKILSFEWEHCLTMLNSMEFFISFTSEQDIQFISYLFKHQNLAHIQCRLRQLPFLMDHKGILRTTGQIYIPSHFISTDWSAANDTDPYVHETVMIWLKTQIAVLNWLKSLGVAEKTDELYIRRKIIPNVRKYANRENTIGTVKKLLDNFQHGFLPNDVLLHLKKLKLLSMEDKLVFADELYFSDAYFPRLRLGNFHLDSGKFLSPVYLNEIPSANNALKSFFLAIGVQEDIRWISFDEEQHNQLVATYQFKQTENLHRHGLMQFHSRRTFPFLEVTQYDYDFSVYFWQYIIQVVQSYEINEKETLVSPQQHIFKVDNLPTWFVRSQACIPTTTRQLLKSTDVFSNDLRAIAGNFLPVFACKVVSPFPPAWQNFFQFKTQFSIPDHIHLLNSFYESSKQSSLNDENENCIQRLYSSLINCLQSENRNVLDQYRPKAPFYLLSTNNNEFLPNTSLVISSTKDLYLPNQIPQLKLSNGNARDTRLGHLLDFFNIRTIGIRDLTLPMAIPPLPSLALRAKLRDIQASLLDLVQSQNITHHRIDYDLEVYEVDRLELFYNETIPVLQKDIHIVNNRVYITRPWTSPKTLMKLSEILCQEFQLPLNFGSQILQLLLREEQSTPSTMLPPFDSTLDLPAVEGTHQKLAIIIDRDNQQLFSQLKINDETTSGELLLSGLDAQNSPHSGFIYHYTHLENAVSILCNGLFECRNHLSLDDFQDETRSEVKDYVRFYFRPLTLAQYRDENLGRTNLSSQSNNNQSICPVPVTFRIELESLLKIENIHWKIGLGNMLDSQSELDNTIDTIRRFDFQGVYADLRTERGKYSSQQEFLIEAQLDLNQLDTSDITLIFQDQNARDSLECMVTHDYRSIVDTNYYFNLNSRILIDYTDVDNEITISIVNLNKLVNYGQLILQLSGDDINRTIQGNLNASFQRGTITTVYSHQQLSFIANLEHVQYAVYYKDKNHLWLIHTNTSAPRFIPPVQ</sequence>
<keyword evidence="8" id="KW-1185">Reference proteome</keyword>